<dbReference type="FunFam" id="1.10.8.1080:FF:000001">
    <property type="entry name" value="N-acetylmuramic acid 6-phosphate etherase"/>
    <property type="match status" value="1"/>
</dbReference>
<gene>
    <name evidence="3 5" type="primary">murQ</name>
    <name evidence="5" type="ORF">Elusimicrob2101_1660</name>
</gene>
<comment type="catalytic activity">
    <reaction evidence="3">
        <text>N-acetyl-D-muramate 6-phosphate + H2O = N-acetyl-D-glucosamine 6-phosphate + (R)-lactate</text>
        <dbReference type="Rhea" id="RHEA:26410"/>
        <dbReference type="ChEBI" id="CHEBI:15377"/>
        <dbReference type="ChEBI" id="CHEBI:16004"/>
        <dbReference type="ChEBI" id="CHEBI:57513"/>
        <dbReference type="ChEBI" id="CHEBI:58722"/>
        <dbReference type="EC" id="4.2.1.126"/>
    </reaction>
</comment>
<dbReference type="GO" id="GO:0097173">
    <property type="term" value="P:N-acetylmuramic acid catabolic process"/>
    <property type="evidence" value="ECO:0007669"/>
    <property type="project" value="UniProtKB-UniPathway"/>
</dbReference>
<sequence length="295" mass="30973">MNTNTLPTEQINPRTQGLDKMTPRQLARAFNAEDFIAARAVQKANKEIAAVIILAARAYAAKKKIIFMGAGTSGRLGILEAVECVPTFGTKPSQIIGLIAGGKQAVFRAKEGAEDNDEQGSKEILKIARSGDLVIGLTASGRTPYVMGGLQAARKLGARTALVSCNAGADASNAEVHICLETGPEALSGSTRMKAGTATKMALNAITTGAMTLCGKTYGNLMIDVRPTNEKLVARAVRLICQVAGTDKKNAEKLLAASGKSVKTAVVMHKKHTDKPGAEKLLKKQNGFLSKVIDG</sequence>
<evidence type="ECO:0000313" key="5">
    <source>
        <dbReference type="EMBL" id="QGT50903.1"/>
    </source>
</evidence>
<keyword evidence="1 3" id="KW-0456">Lyase</keyword>
<dbReference type="PROSITE" id="PS51464">
    <property type="entry name" value="SIS"/>
    <property type="match status" value="1"/>
</dbReference>
<name>A0A650EMM7_9BACT</name>
<dbReference type="HAMAP" id="MF_00068">
    <property type="entry name" value="MurQ"/>
    <property type="match status" value="1"/>
</dbReference>
<protein>
    <recommendedName>
        <fullName evidence="3">N-acetylmuramic acid 6-phosphate etherase</fullName>
        <shortName evidence="3">MurNAc-6-P etherase</shortName>
        <ecNumber evidence="3">4.2.1.126</ecNumber>
    </recommendedName>
    <alternativeName>
        <fullName evidence="3">N-acetylmuramic acid 6-phosphate hydrolase</fullName>
    </alternativeName>
    <alternativeName>
        <fullName evidence="3">N-acetylmuramic acid 6-phosphate lyase</fullName>
    </alternativeName>
</protein>
<feature type="active site" description="Proton donor" evidence="3">
    <location>
        <position position="83"/>
    </location>
</feature>
<comment type="subunit">
    <text evidence="3">Homodimer.</text>
</comment>
<dbReference type="CDD" id="cd05007">
    <property type="entry name" value="SIS_Etherase"/>
    <property type="match status" value="1"/>
</dbReference>
<dbReference type="GO" id="GO:0016835">
    <property type="term" value="F:carbon-oxygen lyase activity"/>
    <property type="evidence" value="ECO:0007669"/>
    <property type="project" value="UniProtKB-UniRule"/>
</dbReference>
<dbReference type="GO" id="GO:0009254">
    <property type="term" value="P:peptidoglycan turnover"/>
    <property type="evidence" value="ECO:0007669"/>
    <property type="project" value="TreeGrafter"/>
</dbReference>
<dbReference type="GO" id="GO:0046348">
    <property type="term" value="P:amino sugar catabolic process"/>
    <property type="evidence" value="ECO:0007669"/>
    <property type="project" value="InterPro"/>
</dbReference>
<comment type="miscellaneous">
    <text evidence="3">A lyase-type mechanism (elimination/hydration) is suggested for the cleavage of the lactyl ether bond of MurNAc 6-phosphate, with the formation of an alpha,beta-unsaturated aldehyde intermediate with (E)-stereochemistry, followed by the syn addition of water to give product.</text>
</comment>
<evidence type="ECO:0000256" key="1">
    <source>
        <dbReference type="ARBA" id="ARBA00023239"/>
    </source>
</evidence>
<reference evidence="5" key="1">
    <citation type="journal article" date="2020" name="J. ISSAAS">
        <title>Lactobacilli and other gastrointestinal microbiota of Peromyscus leucopus, reservoir host for agents of Lyme disease and other zoonoses in North America.</title>
        <authorList>
            <person name="Milovic A."/>
            <person name="Bassam K."/>
            <person name="Shao H."/>
            <person name="Chatzistamou I."/>
            <person name="Tufts D.M."/>
            <person name="Diuk-Wasser M."/>
            <person name="Barbour A.G."/>
        </authorList>
    </citation>
    <scope>NUCLEOTIDE SEQUENCE</scope>
    <source>
        <strain evidence="5">LL30</strain>
    </source>
</reference>
<proteinExistence type="inferred from homology"/>
<dbReference type="Gene3D" id="3.40.50.10490">
    <property type="entry name" value="Glucose-6-phosphate isomerase like protein, domain 1"/>
    <property type="match status" value="1"/>
</dbReference>
<evidence type="ECO:0000256" key="2">
    <source>
        <dbReference type="ARBA" id="ARBA00023277"/>
    </source>
</evidence>
<evidence type="ECO:0000259" key="4">
    <source>
        <dbReference type="PROSITE" id="PS51464"/>
    </source>
</evidence>
<dbReference type="UniPathway" id="UPA00342"/>
<comment type="similarity">
    <text evidence="3">Belongs to the GCKR-like family. MurNAc-6-P etherase subfamily.</text>
</comment>
<dbReference type="Pfam" id="PF22645">
    <property type="entry name" value="GKRP_SIS_N"/>
    <property type="match status" value="1"/>
</dbReference>
<dbReference type="SUPFAM" id="SSF53697">
    <property type="entry name" value="SIS domain"/>
    <property type="match status" value="1"/>
</dbReference>
<keyword evidence="2 3" id="KW-0119">Carbohydrate metabolism</keyword>
<dbReference type="InterPro" id="IPR001347">
    <property type="entry name" value="SIS_dom"/>
</dbReference>
<dbReference type="AlphaFoldDB" id="A0A650EMM7"/>
<dbReference type="InterPro" id="IPR040190">
    <property type="entry name" value="MURQ/GCKR"/>
</dbReference>
<dbReference type="PROSITE" id="PS01272">
    <property type="entry name" value="GCKR"/>
    <property type="match status" value="1"/>
</dbReference>
<comment type="pathway">
    <text evidence="3">Amino-sugar metabolism; N-acetylmuramate degradation.</text>
</comment>
<feature type="domain" description="SIS" evidence="4">
    <location>
        <begin position="55"/>
        <end position="216"/>
    </location>
</feature>
<dbReference type="EC" id="4.2.1.126" evidence="3"/>
<dbReference type="PANTHER" id="PTHR10088">
    <property type="entry name" value="GLUCOKINASE REGULATORY PROTEIN"/>
    <property type="match status" value="1"/>
</dbReference>
<dbReference type="NCBIfam" id="NF003915">
    <property type="entry name" value="PRK05441.1"/>
    <property type="match status" value="1"/>
</dbReference>
<comment type="function">
    <text evidence="3">Specifically catalyzes the cleavage of the D-lactyl ether substituent of MurNAc 6-phosphate, producing GlcNAc 6-phosphate and D-lactate.</text>
</comment>
<dbReference type="Gene3D" id="1.10.8.1080">
    <property type="match status" value="1"/>
</dbReference>
<accession>A0A650EMM7</accession>
<dbReference type="GO" id="GO:0016803">
    <property type="term" value="F:ether hydrolase activity"/>
    <property type="evidence" value="ECO:0007669"/>
    <property type="project" value="TreeGrafter"/>
</dbReference>
<dbReference type="PANTHER" id="PTHR10088:SF4">
    <property type="entry name" value="GLUCOKINASE REGULATORY PROTEIN"/>
    <property type="match status" value="1"/>
</dbReference>
<dbReference type="InterPro" id="IPR005486">
    <property type="entry name" value="Glucokinase_regulatory_CS"/>
</dbReference>
<dbReference type="NCBIfam" id="TIGR00274">
    <property type="entry name" value="N-acetylmuramic acid 6-phosphate etherase"/>
    <property type="match status" value="1"/>
</dbReference>
<dbReference type="InterPro" id="IPR046348">
    <property type="entry name" value="SIS_dom_sf"/>
</dbReference>
<feature type="active site" evidence="3">
    <location>
        <position position="114"/>
    </location>
</feature>
<dbReference type="InterPro" id="IPR005488">
    <property type="entry name" value="Etherase_MurQ"/>
</dbReference>
<organism evidence="5">
    <name type="scientific">uncultured Elusimicrobia bacterium</name>
    <dbReference type="NCBI Taxonomy" id="699876"/>
    <lineage>
        <taxon>Bacteria</taxon>
        <taxon>Pseudomonadati</taxon>
        <taxon>Elusimicrobiota</taxon>
        <taxon>Elusimicrobia</taxon>
        <taxon>environmental samples</taxon>
    </lineage>
</organism>
<dbReference type="EMBL" id="MN577572">
    <property type="protein sequence ID" value="QGT50903.1"/>
    <property type="molecule type" value="Genomic_DNA"/>
</dbReference>
<dbReference type="NCBIfam" id="NF009222">
    <property type="entry name" value="PRK12570.1"/>
    <property type="match status" value="1"/>
</dbReference>
<evidence type="ECO:0000256" key="3">
    <source>
        <dbReference type="HAMAP-Rule" id="MF_00068"/>
    </source>
</evidence>
<dbReference type="GO" id="GO:0097367">
    <property type="term" value="F:carbohydrate derivative binding"/>
    <property type="evidence" value="ECO:0007669"/>
    <property type="project" value="InterPro"/>
</dbReference>